<dbReference type="InterPro" id="IPR013120">
    <property type="entry name" value="FAR_NAD-bd"/>
</dbReference>
<evidence type="ECO:0000313" key="5">
    <source>
        <dbReference type="Proteomes" id="UP000092650"/>
    </source>
</evidence>
<evidence type="ECO:0000259" key="3">
    <source>
        <dbReference type="Pfam" id="PF07993"/>
    </source>
</evidence>
<name>A0A1C7E9E6_9BACL</name>
<evidence type="ECO:0000256" key="1">
    <source>
        <dbReference type="ARBA" id="ARBA00022450"/>
    </source>
</evidence>
<protein>
    <recommendedName>
        <fullName evidence="3">Thioester reductase (TE) domain-containing protein</fullName>
    </recommendedName>
</protein>
<dbReference type="EMBL" id="CP016539">
    <property type="protein sequence ID" value="ANU20052.1"/>
    <property type="molecule type" value="Genomic_DNA"/>
</dbReference>
<proteinExistence type="predicted"/>
<keyword evidence="1" id="KW-0596">Phosphopantetheine</keyword>
<dbReference type="STRING" id="1038856.BBI15_07415"/>
<dbReference type="Proteomes" id="UP000092650">
    <property type="component" value="Chromosome"/>
</dbReference>
<dbReference type="Gene3D" id="3.40.50.720">
    <property type="entry name" value="NAD(P)-binding Rossmann-like Domain"/>
    <property type="match status" value="1"/>
</dbReference>
<dbReference type="Pfam" id="PF07993">
    <property type="entry name" value="NAD_binding_4"/>
    <property type="match status" value="1"/>
</dbReference>
<dbReference type="SUPFAM" id="SSF51735">
    <property type="entry name" value="NAD(P)-binding Rossmann-fold domains"/>
    <property type="match status" value="1"/>
</dbReference>
<dbReference type="PANTHER" id="PTHR44845:SF6">
    <property type="entry name" value="BETA-ALANINE-ACTIVATING ENZYME"/>
    <property type="match status" value="1"/>
</dbReference>
<keyword evidence="5" id="KW-1185">Reference proteome</keyword>
<dbReference type="KEGG" id="ppla:BBI15_07415"/>
<organism evidence="4 5">
    <name type="scientific">Planococcus plakortidis</name>
    <dbReference type="NCBI Taxonomy" id="1038856"/>
    <lineage>
        <taxon>Bacteria</taxon>
        <taxon>Bacillati</taxon>
        <taxon>Bacillota</taxon>
        <taxon>Bacilli</taxon>
        <taxon>Bacillales</taxon>
        <taxon>Caryophanaceae</taxon>
        <taxon>Planococcus</taxon>
    </lineage>
</organism>
<reference evidence="4" key="1">
    <citation type="submission" date="2016-10" db="EMBL/GenBank/DDBJ databases">
        <authorList>
            <person name="See-Too W.S."/>
        </authorList>
    </citation>
    <scope>NUCLEOTIDE SEQUENCE [LARGE SCALE GENOMIC DNA]</scope>
    <source>
        <strain evidence="4">DSM 23997</strain>
    </source>
</reference>
<gene>
    <name evidence="4" type="ORF">BBI15_07415</name>
</gene>
<evidence type="ECO:0000313" key="4">
    <source>
        <dbReference type="EMBL" id="ANU20052.1"/>
    </source>
</evidence>
<dbReference type="PANTHER" id="PTHR44845">
    <property type="entry name" value="CARRIER DOMAIN-CONTAINING PROTEIN"/>
    <property type="match status" value="1"/>
</dbReference>
<dbReference type="InterPro" id="IPR036291">
    <property type="entry name" value="NAD(P)-bd_dom_sf"/>
</dbReference>
<dbReference type="AlphaFoldDB" id="A0A1C7E9E6"/>
<accession>A0A1C7E9E6</accession>
<feature type="domain" description="Thioester reductase (TE)" evidence="3">
    <location>
        <begin position="14"/>
        <end position="190"/>
    </location>
</feature>
<sequence length="306" mass="35133">MDKLKEIKDPSQDLPLNQLIVYCGDLQQENLGLAPEVYQQLAADISEIYNSTGNINFMASLKDSLDVNLLGLNHVMKFAQMGHLKKVNHISTLSVLGHDHYVIEDLELAPISYVKSKVLAEQYLRGYRDKRNGVSIQRLGRIAGNDRNYAVPDNDLFWRLLVSIHQLGCCPQEFLEFETDLTPVNVVVEALLKNADSRNDNHIINYFSESLVTFGRCVELLEEVSSKKIEMVPYEQWMDAAENDQEWNQIKVLIPLFRENVFYEPEENSVVTENSPDKNYQSRITIKNSISDEVIKCFLKNVLSRY</sequence>
<keyword evidence="2" id="KW-0597">Phosphoprotein</keyword>
<evidence type="ECO:0000256" key="2">
    <source>
        <dbReference type="ARBA" id="ARBA00022553"/>
    </source>
</evidence>